<keyword evidence="1" id="KW-0472">Membrane</keyword>
<proteinExistence type="predicted"/>
<dbReference type="PANTHER" id="PTHR35472:SF4">
    <property type="entry name" value="DUF19 DOMAIN-CONTAINING PROTEIN"/>
    <property type="match status" value="1"/>
</dbReference>
<keyword evidence="3" id="KW-1185">Reference proteome</keyword>
<dbReference type="PANTHER" id="PTHR35472">
    <property type="match status" value="1"/>
</dbReference>
<name>A0A067ENY2_CITSI</name>
<sequence length="132" mass="14906">MKKRIKEQQNMCTTCHARSVDECASTSSTLVNNLFKLFFTIEIMKILNPRPPFIVIIIIIILAISQLSSCRYVPKTTTDDQETQQTDTTEIHTKFSWHFPAKAPEASRKEVANPVYGVSYRAVPGGPNPLHN</sequence>
<protein>
    <submittedName>
        <fullName evidence="2">Uncharacterized protein</fullName>
    </submittedName>
</protein>
<feature type="transmembrane region" description="Helical" evidence="1">
    <location>
        <begin position="53"/>
        <end position="74"/>
    </location>
</feature>
<dbReference type="GO" id="GO:0045595">
    <property type="term" value="P:regulation of cell differentiation"/>
    <property type="evidence" value="ECO:0000318"/>
    <property type="project" value="GO_Central"/>
</dbReference>
<evidence type="ECO:0000256" key="1">
    <source>
        <dbReference type="SAM" id="Phobius"/>
    </source>
</evidence>
<dbReference type="Proteomes" id="UP000027120">
    <property type="component" value="Unassembled WGS sequence"/>
</dbReference>
<organism evidence="2 3">
    <name type="scientific">Citrus sinensis</name>
    <name type="common">Sweet orange</name>
    <name type="synonym">Citrus aurantium var. sinensis</name>
    <dbReference type="NCBI Taxonomy" id="2711"/>
    <lineage>
        <taxon>Eukaryota</taxon>
        <taxon>Viridiplantae</taxon>
        <taxon>Streptophyta</taxon>
        <taxon>Embryophyta</taxon>
        <taxon>Tracheophyta</taxon>
        <taxon>Spermatophyta</taxon>
        <taxon>Magnoliopsida</taxon>
        <taxon>eudicotyledons</taxon>
        <taxon>Gunneridae</taxon>
        <taxon>Pentapetalae</taxon>
        <taxon>rosids</taxon>
        <taxon>malvids</taxon>
        <taxon>Sapindales</taxon>
        <taxon>Rutaceae</taxon>
        <taxon>Aurantioideae</taxon>
        <taxon>Citrus</taxon>
    </lineage>
</organism>
<keyword evidence="1" id="KW-1133">Transmembrane helix</keyword>
<evidence type="ECO:0000313" key="2">
    <source>
        <dbReference type="EMBL" id="KDO55585.1"/>
    </source>
</evidence>
<gene>
    <name evidence="2" type="ORF">CISIN_1g043009mg</name>
</gene>
<dbReference type="InterPro" id="IPR055317">
    <property type="entry name" value="CLE14-like"/>
</dbReference>
<dbReference type="AlphaFoldDB" id="A0A067ENY2"/>
<accession>A0A067ENY2</accession>
<reference evidence="2 3" key="1">
    <citation type="submission" date="2014-04" db="EMBL/GenBank/DDBJ databases">
        <authorList>
            <consortium name="International Citrus Genome Consortium"/>
            <person name="Gmitter F."/>
            <person name="Chen C."/>
            <person name="Farmerie W."/>
            <person name="Harkins T."/>
            <person name="Desany B."/>
            <person name="Mohiuddin M."/>
            <person name="Kodira C."/>
            <person name="Borodovsky M."/>
            <person name="Lomsadze A."/>
            <person name="Burns P."/>
            <person name="Jenkins J."/>
            <person name="Prochnik S."/>
            <person name="Shu S."/>
            <person name="Chapman J."/>
            <person name="Pitluck S."/>
            <person name="Schmutz J."/>
            <person name="Rokhsar D."/>
        </authorList>
    </citation>
    <scope>NUCLEOTIDE SEQUENCE</scope>
</reference>
<dbReference type="EMBL" id="KK784983">
    <property type="protein sequence ID" value="KDO55585.1"/>
    <property type="molecule type" value="Genomic_DNA"/>
</dbReference>
<evidence type="ECO:0000313" key="3">
    <source>
        <dbReference type="Proteomes" id="UP000027120"/>
    </source>
</evidence>
<keyword evidence="1" id="KW-0812">Transmembrane</keyword>